<dbReference type="CDD" id="cd21128">
    <property type="entry name" value="SPASM_rSAM"/>
    <property type="match status" value="1"/>
</dbReference>
<evidence type="ECO:0000256" key="2">
    <source>
        <dbReference type="ARBA" id="ARBA00022723"/>
    </source>
</evidence>
<dbReference type="SFLD" id="SFLDG01067">
    <property type="entry name" value="SPASM/twitch_domain_containing"/>
    <property type="match status" value="1"/>
</dbReference>
<dbReference type="PROSITE" id="PS51918">
    <property type="entry name" value="RADICAL_SAM"/>
    <property type="match status" value="1"/>
</dbReference>
<evidence type="ECO:0000313" key="6">
    <source>
        <dbReference type="EMBL" id="MBC8587908.1"/>
    </source>
</evidence>
<name>A0A926IKP8_9FIRM</name>
<dbReference type="GO" id="GO:0046872">
    <property type="term" value="F:metal ion binding"/>
    <property type="evidence" value="ECO:0007669"/>
    <property type="project" value="UniProtKB-KW"/>
</dbReference>
<dbReference type="EMBL" id="JACRTG010000016">
    <property type="protein sequence ID" value="MBC8587908.1"/>
    <property type="molecule type" value="Genomic_DNA"/>
</dbReference>
<dbReference type="InterPro" id="IPR007197">
    <property type="entry name" value="rSAM"/>
</dbReference>
<dbReference type="AlphaFoldDB" id="A0A926IKP8"/>
<keyword evidence="1" id="KW-0949">S-adenosyl-L-methionine</keyword>
<evidence type="ECO:0000256" key="4">
    <source>
        <dbReference type="ARBA" id="ARBA00023014"/>
    </source>
</evidence>
<keyword evidence="4" id="KW-0411">Iron-sulfur</keyword>
<proteinExistence type="predicted"/>
<dbReference type="Pfam" id="PF13186">
    <property type="entry name" value="SPASM"/>
    <property type="match status" value="1"/>
</dbReference>
<evidence type="ECO:0000259" key="5">
    <source>
        <dbReference type="PROSITE" id="PS51918"/>
    </source>
</evidence>
<dbReference type="GO" id="GO:0003824">
    <property type="term" value="F:catalytic activity"/>
    <property type="evidence" value="ECO:0007669"/>
    <property type="project" value="InterPro"/>
</dbReference>
<keyword evidence="3" id="KW-0408">Iron</keyword>
<gene>
    <name evidence="6" type="ORF">H8707_06620</name>
</gene>
<dbReference type="PANTHER" id="PTHR43524:SF1">
    <property type="entry name" value="RADICAL SAM SUPERFAMILY PROTEIN"/>
    <property type="match status" value="1"/>
</dbReference>
<feature type="domain" description="Radical SAM core" evidence="5">
    <location>
        <begin position="112"/>
        <end position="329"/>
    </location>
</feature>
<keyword evidence="7" id="KW-1185">Reference proteome</keyword>
<accession>A0A926IKP8</accession>
<dbReference type="PANTHER" id="PTHR43524">
    <property type="entry name" value="RADICAL SAM SUPERFAMILY PROTEIN"/>
    <property type="match status" value="1"/>
</dbReference>
<dbReference type="GO" id="GO:0051536">
    <property type="term" value="F:iron-sulfur cluster binding"/>
    <property type="evidence" value="ECO:0007669"/>
    <property type="project" value="UniProtKB-KW"/>
</dbReference>
<dbReference type="InterPro" id="IPR006638">
    <property type="entry name" value="Elp3/MiaA/NifB-like_rSAM"/>
</dbReference>
<dbReference type="Gene3D" id="3.20.20.70">
    <property type="entry name" value="Aldolase class I"/>
    <property type="match status" value="1"/>
</dbReference>
<evidence type="ECO:0000256" key="3">
    <source>
        <dbReference type="ARBA" id="ARBA00023004"/>
    </source>
</evidence>
<organism evidence="6 7">
    <name type="scientific">Paratissierella segnis</name>
    <dbReference type="NCBI Taxonomy" id="2763679"/>
    <lineage>
        <taxon>Bacteria</taxon>
        <taxon>Bacillati</taxon>
        <taxon>Bacillota</taxon>
        <taxon>Tissierellia</taxon>
        <taxon>Tissierellales</taxon>
        <taxon>Tissierellaceae</taxon>
        <taxon>Paratissierella</taxon>
    </lineage>
</organism>
<dbReference type="SUPFAM" id="SSF102114">
    <property type="entry name" value="Radical SAM enzymes"/>
    <property type="match status" value="1"/>
</dbReference>
<dbReference type="SFLD" id="SFLDG01386">
    <property type="entry name" value="main_SPASM_domain-containing"/>
    <property type="match status" value="1"/>
</dbReference>
<dbReference type="CDD" id="cd01335">
    <property type="entry name" value="Radical_SAM"/>
    <property type="match status" value="1"/>
</dbReference>
<evidence type="ECO:0000313" key="7">
    <source>
        <dbReference type="Proteomes" id="UP000601171"/>
    </source>
</evidence>
<dbReference type="Pfam" id="PF04055">
    <property type="entry name" value="Radical_SAM"/>
    <property type="match status" value="1"/>
</dbReference>
<sequence length="464" mass="53582">MDLTYTAGRKLFEKTIDFLLKYLNDENHDQKERLLKLVDWAQTFMGDIFQERYYNEARKLILDEDGKWMQFLETTLKETDPHVLKTHALNLGYESSLYGLKKIHKMREKHNCNVPWAILMDPTSACNLHCTGCWATEYDKVKNLTFEEMDDIINQGKELGTHFYIFTGGEPLVRKHDIIKLCEKHNDCAFHAFTNGTLVDEKFCEDMQRVGNLSFAISVEGFKNSNDSRRGEGTFDKVMDSMDLLKEHGLLFGTSICYTSKNYKDVTSDEFYDLLISKGAKFSWYFHYMPVGNDASVELLPNAEEREYVYRQIRKTRALEGGKPIFLMDFQNDGRATKGCIAGGKNYLHINSNGDVEPCVFIHFSGANIRDVSLLKALKQPLFMEYKEKMPFNENHFMPCPMLENPDIIVDMVKKSGAKSTYLNSPESAEDLAAKTKPYAEQWNEKADELWDEILEEQAEKINS</sequence>
<dbReference type="SMART" id="SM00729">
    <property type="entry name" value="Elp3"/>
    <property type="match status" value="1"/>
</dbReference>
<evidence type="ECO:0000256" key="1">
    <source>
        <dbReference type="ARBA" id="ARBA00022691"/>
    </source>
</evidence>
<protein>
    <submittedName>
        <fullName evidence="6">Radical SAM protein</fullName>
    </submittedName>
</protein>
<dbReference type="InterPro" id="IPR058240">
    <property type="entry name" value="rSAM_sf"/>
</dbReference>
<dbReference type="Proteomes" id="UP000601171">
    <property type="component" value="Unassembled WGS sequence"/>
</dbReference>
<comment type="caution">
    <text evidence="6">The sequence shown here is derived from an EMBL/GenBank/DDBJ whole genome shotgun (WGS) entry which is preliminary data.</text>
</comment>
<dbReference type="InterPro" id="IPR013785">
    <property type="entry name" value="Aldolase_TIM"/>
</dbReference>
<dbReference type="InterPro" id="IPR023885">
    <property type="entry name" value="4Fe4S-binding_SPASM_dom"/>
</dbReference>
<keyword evidence="2" id="KW-0479">Metal-binding</keyword>
<reference evidence="6" key="1">
    <citation type="submission" date="2020-08" db="EMBL/GenBank/DDBJ databases">
        <title>Genome public.</title>
        <authorList>
            <person name="Liu C."/>
            <person name="Sun Q."/>
        </authorList>
    </citation>
    <scope>NUCLEOTIDE SEQUENCE</scope>
    <source>
        <strain evidence="6">BX21</strain>
    </source>
</reference>
<dbReference type="SFLD" id="SFLDS00029">
    <property type="entry name" value="Radical_SAM"/>
    <property type="match status" value="1"/>
</dbReference>
<dbReference type="RefSeq" id="WP_262429355.1">
    <property type="nucleotide sequence ID" value="NZ_JACRTG010000016.1"/>
</dbReference>